<dbReference type="GO" id="GO:0006281">
    <property type="term" value="P:DNA repair"/>
    <property type="evidence" value="ECO:0007669"/>
    <property type="project" value="InterPro"/>
</dbReference>
<dbReference type="GO" id="GO:0016891">
    <property type="term" value="F:RNA endonuclease activity producing 5'-phosphomonoesters, hydrolytic mechanism"/>
    <property type="evidence" value="ECO:0007669"/>
    <property type="project" value="TreeGrafter"/>
</dbReference>
<name>A0A9K3Q355_9STRA</name>
<dbReference type="InterPro" id="IPR007581">
    <property type="entry name" value="Endonuclease-V"/>
</dbReference>
<dbReference type="Proteomes" id="UP000693970">
    <property type="component" value="Unassembled WGS sequence"/>
</dbReference>
<evidence type="ECO:0000256" key="4">
    <source>
        <dbReference type="ARBA" id="ARBA00022759"/>
    </source>
</evidence>
<dbReference type="PANTHER" id="PTHR28511:SF1">
    <property type="entry name" value="ENDONUCLEASE V"/>
    <property type="match status" value="1"/>
</dbReference>
<dbReference type="GO" id="GO:0005730">
    <property type="term" value="C:nucleolus"/>
    <property type="evidence" value="ECO:0007669"/>
    <property type="project" value="TreeGrafter"/>
</dbReference>
<sequence>MSNFSGKSPNQRFSLDIRKEIWNVEQAVVASLVQLEPDPPIDTSIIGDNPLFQLIRNDHRRDQFSFSSQPEYYGGVDVSFPTRGGDQEENSQQQPSVAVYVIIDKRTMKTVYQDHEFFFLDMPYIPTYLAFREIQPLQRLVHRQVQDRPELTPHVILVDGNGIWHPRNAGIACFLGTRLNLPTIGIGKSLLYEGGWTRIKLAEEMDTFVNAVENCIRGYPPYLKEQLQWNRGLILKRIDTNPPSIGCQDSMNSHDTATPDMAVQRDHSMISKGTTVANHCDADVFDRQRALQQLAPYCNGIAMPVRNIEDNSDSNQNRSVEARRFQVLGAALIGQGGRVASSASRPPISGSTQPIFVSVGHQLSLSKAVQITASLCLARIPEPVRQADLRGRELIRQMQQQQKLVQSKKVPGATGIV</sequence>
<dbReference type="AlphaFoldDB" id="A0A9K3Q355"/>
<dbReference type="EMBL" id="JAGRRH010000006">
    <property type="protein sequence ID" value="KAG7369298.1"/>
    <property type="molecule type" value="Genomic_DNA"/>
</dbReference>
<keyword evidence="4 6" id="KW-0255">Endonuclease</keyword>
<dbReference type="OrthoDB" id="20018at2759"/>
<proteinExistence type="predicted"/>
<organism evidence="6 7">
    <name type="scientific">Nitzschia inconspicua</name>
    <dbReference type="NCBI Taxonomy" id="303405"/>
    <lineage>
        <taxon>Eukaryota</taxon>
        <taxon>Sar</taxon>
        <taxon>Stramenopiles</taxon>
        <taxon>Ochrophyta</taxon>
        <taxon>Bacillariophyta</taxon>
        <taxon>Bacillariophyceae</taxon>
        <taxon>Bacillariophycidae</taxon>
        <taxon>Bacillariales</taxon>
        <taxon>Bacillariaceae</taxon>
        <taxon>Nitzschia</taxon>
    </lineage>
</organism>
<dbReference type="GO" id="GO:0005737">
    <property type="term" value="C:cytoplasm"/>
    <property type="evidence" value="ECO:0007669"/>
    <property type="project" value="UniProtKB-SubCell"/>
</dbReference>
<gene>
    <name evidence="6" type="ORF">IV203_032041</name>
</gene>
<protein>
    <submittedName>
        <fullName evidence="6">Endonuclease V-domain containing protein</fullName>
    </submittedName>
</protein>
<dbReference type="PANTHER" id="PTHR28511">
    <property type="entry name" value="ENDONUCLEASE V"/>
    <property type="match status" value="1"/>
</dbReference>
<keyword evidence="7" id="KW-1185">Reference proteome</keyword>
<evidence type="ECO:0000313" key="7">
    <source>
        <dbReference type="Proteomes" id="UP000693970"/>
    </source>
</evidence>
<dbReference type="GO" id="GO:0003727">
    <property type="term" value="F:single-stranded RNA binding"/>
    <property type="evidence" value="ECO:0007669"/>
    <property type="project" value="TreeGrafter"/>
</dbReference>
<comment type="subcellular location">
    <subcellularLocation>
        <location evidence="1">Cytoplasm</location>
    </subcellularLocation>
</comment>
<evidence type="ECO:0000256" key="5">
    <source>
        <dbReference type="ARBA" id="ARBA00022801"/>
    </source>
</evidence>
<dbReference type="Pfam" id="PF04493">
    <property type="entry name" value="Endonuclease_5"/>
    <property type="match status" value="2"/>
</dbReference>
<evidence type="ECO:0000256" key="3">
    <source>
        <dbReference type="ARBA" id="ARBA00022722"/>
    </source>
</evidence>
<keyword evidence="3" id="KW-0540">Nuclease</keyword>
<keyword evidence="5" id="KW-0378">Hydrolase</keyword>
<accession>A0A9K3Q355</accession>
<reference evidence="6" key="2">
    <citation type="submission" date="2021-04" db="EMBL/GenBank/DDBJ databases">
        <authorList>
            <person name="Podell S."/>
        </authorList>
    </citation>
    <scope>NUCLEOTIDE SEQUENCE</scope>
    <source>
        <strain evidence="6">Hildebrandi</strain>
    </source>
</reference>
<evidence type="ECO:0000256" key="1">
    <source>
        <dbReference type="ARBA" id="ARBA00004496"/>
    </source>
</evidence>
<keyword evidence="2" id="KW-0963">Cytoplasm</keyword>
<evidence type="ECO:0000313" key="6">
    <source>
        <dbReference type="EMBL" id="KAG7369298.1"/>
    </source>
</evidence>
<evidence type="ECO:0000256" key="2">
    <source>
        <dbReference type="ARBA" id="ARBA00022490"/>
    </source>
</evidence>
<comment type="caution">
    <text evidence="6">The sequence shown here is derived from an EMBL/GenBank/DDBJ whole genome shotgun (WGS) entry which is preliminary data.</text>
</comment>
<reference evidence="6" key="1">
    <citation type="journal article" date="2021" name="Sci. Rep.">
        <title>Diploid genomic architecture of Nitzschia inconspicua, an elite biomass production diatom.</title>
        <authorList>
            <person name="Oliver A."/>
            <person name="Podell S."/>
            <person name="Pinowska A."/>
            <person name="Traller J.C."/>
            <person name="Smith S.R."/>
            <person name="McClure R."/>
            <person name="Beliaev A."/>
            <person name="Bohutskyi P."/>
            <person name="Hill E.A."/>
            <person name="Rabines A."/>
            <person name="Zheng H."/>
            <person name="Allen L.Z."/>
            <person name="Kuo A."/>
            <person name="Grigoriev I.V."/>
            <person name="Allen A.E."/>
            <person name="Hazlebeck D."/>
            <person name="Allen E.E."/>
        </authorList>
    </citation>
    <scope>NUCLEOTIDE SEQUENCE</scope>
    <source>
        <strain evidence="6">Hildebrandi</strain>
    </source>
</reference>